<evidence type="ECO:0000313" key="2">
    <source>
        <dbReference type="Proteomes" id="UP001147752"/>
    </source>
</evidence>
<name>A0A9W9RRV1_9EURO</name>
<dbReference type="EMBL" id="JAPZBT010000003">
    <property type="protein sequence ID" value="KAJ5365221.1"/>
    <property type="molecule type" value="Genomic_DNA"/>
</dbReference>
<sequence>MNDASKAKFIEWWRTTLRASGTPYYRRTSSYVPVLRSVTSASTFKTERYQHNEAPFKHG</sequence>
<dbReference type="GeneID" id="81465020"/>
<dbReference type="RefSeq" id="XP_056576688.1">
    <property type="nucleotide sequence ID" value="XM_056725837.1"/>
</dbReference>
<accession>A0A9W9RRV1</accession>
<protein>
    <submittedName>
        <fullName evidence="1">Uncharacterized protein</fullName>
    </submittedName>
</protein>
<keyword evidence="2" id="KW-1185">Reference proteome</keyword>
<reference evidence="1" key="2">
    <citation type="journal article" date="2023" name="IMA Fungus">
        <title>Comparative genomic study of the Penicillium genus elucidates a diverse pangenome and 15 lateral gene transfer events.</title>
        <authorList>
            <person name="Petersen C."/>
            <person name="Sorensen T."/>
            <person name="Nielsen M.R."/>
            <person name="Sondergaard T.E."/>
            <person name="Sorensen J.L."/>
            <person name="Fitzpatrick D.A."/>
            <person name="Frisvad J.C."/>
            <person name="Nielsen K.L."/>
        </authorList>
    </citation>
    <scope>NUCLEOTIDE SEQUENCE</scope>
    <source>
        <strain evidence="1">IBT 3081</strain>
    </source>
</reference>
<gene>
    <name evidence="1" type="ORF">N7517_008107</name>
</gene>
<evidence type="ECO:0000313" key="1">
    <source>
        <dbReference type="EMBL" id="KAJ5365221.1"/>
    </source>
</evidence>
<organism evidence="1 2">
    <name type="scientific">Penicillium concentricum</name>
    <dbReference type="NCBI Taxonomy" id="293559"/>
    <lineage>
        <taxon>Eukaryota</taxon>
        <taxon>Fungi</taxon>
        <taxon>Dikarya</taxon>
        <taxon>Ascomycota</taxon>
        <taxon>Pezizomycotina</taxon>
        <taxon>Eurotiomycetes</taxon>
        <taxon>Eurotiomycetidae</taxon>
        <taxon>Eurotiales</taxon>
        <taxon>Aspergillaceae</taxon>
        <taxon>Penicillium</taxon>
    </lineage>
</organism>
<dbReference type="Proteomes" id="UP001147752">
    <property type="component" value="Unassembled WGS sequence"/>
</dbReference>
<dbReference type="AlphaFoldDB" id="A0A9W9RRV1"/>
<reference evidence="1" key="1">
    <citation type="submission" date="2022-12" db="EMBL/GenBank/DDBJ databases">
        <authorList>
            <person name="Petersen C."/>
        </authorList>
    </citation>
    <scope>NUCLEOTIDE SEQUENCE</scope>
    <source>
        <strain evidence="1">IBT 3081</strain>
    </source>
</reference>
<comment type="caution">
    <text evidence="1">The sequence shown here is derived from an EMBL/GenBank/DDBJ whole genome shotgun (WGS) entry which is preliminary data.</text>
</comment>
<proteinExistence type="predicted"/>